<protein>
    <recommendedName>
        <fullName evidence="4">Plasmid stabilization system protein</fullName>
    </recommendedName>
</protein>
<gene>
    <name evidence="3" type="ORF">LCGC14_0562670</name>
</gene>
<evidence type="ECO:0000256" key="1">
    <source>
        <dbReference type="ARBA" id="ARBA00006226"/>
    </source>
</evidence>
<comment type="caution">
    <text evidence="3">The sequence shown here is derived from an EMBL/GenBank/DDBJ whole genome shotgun (WGS) entry which is preliminary data.</text>
</comment>
<dbReference type="Pfam" id="PF05016">
    <property type="entry name" value="ParE_toxin"/>
    <property type="match status" value="1"/>
</dbReference>
<evidence type="ECO:0008006" key="4">
    <source>
        <dbReference type="Google" id="ProtNLM"/>
    </source>
</evidence>
<dbReference type="SUPFAM" id="SSF143011">
    <property type="entry name" value="RelE-like"/>
    <property type="match status" value="1"/>
</dbReference>
<accession>A0A0F9RLI4</accession>
<dbReference type="PANTHER" id="PTHR33755">
    <property type="entry name" value="TOXIN PARE1-RELATED"/>
    <property type="match status" value="1"/>
</dbReference>
<organism evidence="3">
    <name type="scientific">marine sediment metagenome</name>
    <dbReference type="NCBI Taxonomy" id="412755"/>
    <lineage>
        <taxon>unclassified sequences</taxon>
        <taxon>metagenomes</taxon>
        <taxon>ecological metagenomes</taxon>
    </lineage>
</organism>
<evidence type="ECO:0000256" key="2">
    <source>
        <dbReference type="ARBA" id="ARBA00022649"/>
    </source>
</evidence>
<dbReference type="AlphaFoldDB" id="A0A0F9RLI4"/>
<reference evidence="3" key="1">
    <citation type="journal article" date="2015" name="Nature">
        <title>Complex archaea that bridge the gap between prokaryotes and eukaryotes.</title>
        <authorList>
            <person name="Spang A."/>
            <person name="Saw J.H."/>
            <person name="Jorgensen S.L."/>
            <person name="Zaremba-Niedzwiedzka K."/>
            <person name="Martijn J."/>
            <person name="Lind A.E."/>
            <person name="van Eijk R."/>
            <person name="Schleper C."/>
            <person name="Guy L."/>
            <person name="Ettema T.J."/>
        </authorList>
    </citation>
    <scope>NUCLEOTIDE SEQUENCE</scope>
</reference>
<evidence type="ECO:0000313" key="3">
    <source>
        <dbReference type="EMBL" id="KKN57395.1"/>
    </source>
</evidence>
<dbReference type="PANTHER" id="PTHR33755:SF5">
    <property type="entry name" value="TYPE II TOXIN-ANTITOXIN SYSTEM RELE_PARE FAMILY TOXIN"/>
    <property type="match status" value="1"/>
</dbReference>
<dbReference type="InterPro" id="IPR051803">
    <property type="entry name" value="TA_system_RelE-like_toxin"/>
</dbReference>
<proteinExistence type="inferred from homology"/>
<dbReference type="InterPro" id="IPR007712">
    <property type="entry name" value="RelE/ParE_toxin"/>
</dbReference>
<keyword evidence="2" id="KW-1277">Toxin-antitoxin system</keyword>
<comment type="similarity">
    <text evidence="1">Belongs to the RelE toxin family.</text>
</comment>
<name>A0A0F9RLI4_9ZZZZ</name>
<dbReference type="Gene3D" id="3.30.2310.20">
    <property type="entry name" value="RelE-like"/>
    <property type="match status" value="1"/>
</dbReference>
<sequence>MVKIEWSESAKNDLRKIVEYISQDSPSYSEYFIKGILEKIDYLMNFPKIGHKVLESDDPNDRELIFQRFRIIYNISHEVITIEMIIHGSRLLKYDK</sequence>
<dbReference type="InterPro" id="IPR035093">
    <property type="entry name" value="RelE/ParE_toxin_dom_sf"/>
</dbReference>
<dbReference type="EMBL" id="LAZR01000805">
    <property type="protein sequence ID" value="KKN57395.1"/>
    <property type="molecule type" value="Genomic_DNA"/>
</dbReference>